<sequence length="73" mass="8621">MTILQDEFSNFLCRLSVFVGMNKKGILFLCKPAKEKAVEKEKIRFYKNCLDFYSNINYIKGVFCEYSETLNVF</sequence>
<organism evidence="1">
    <name type="scientific">uncultured Eubacteriales bacterium</name>
    <dbReference type="NCBI Taxonomy" id="172733"/>
    <lineage>
        <taxon>Bacteria</taxon>
        <taxon>Bacillati</taxon>
        <taxon>Bacillota</taxon>
        <taxon>Clostridia</taxon>
        <taxon>Eubacteriales</taxon>
        <taxon>environmental samples</taxon>
    </lineage>
</organism>
<protein>
    <submittedName>
        <fullName evidence="1">Uncharacterized protein</fullName>
    </submittedName>
</protein>
<dbReference type="AlphaFoldDB" id="A0A212J8B8"/>
<name>A0A212J8B8_9FIRM</name>
<evidence type="ECO:0000313" key="1">
    <source>
        <dbReference type="EMBL" id="SBV95704.1"/>
    </source>
</evidence>
<gene>
    <name evidence="1" type="ORF">KL86CLO1_10681</name>
</gene>
<accession>A0A212J8B8</accession>
<reference evidence="1" key="1">
    <citation type="submission" date="2016-04" db="EMBL/GenBank/DDBJ databases">
        <authorList>
            <person name="Evans L.H."/>
            <person name="Alamgir A."/>
            <person name="Owens N."/>
            <person name="Weber N.D."/>
            <person name="Virtaneva K."/>
            <person name="Barbian K."/>
            <person name="Babar A."/>
            <person name="Rosenke K."/>
        </authorList>
    </citation>
    <scope>NUCLEOTIDE SEQUENCE</scope>
    <source>
        <strain evidence="1">86</strain>
    </source>
</reference>
<dbReference type="EMBL" id="FLUN01000001">
    <property type="protein sequence ID" value="SBV95704.1"/>
    <property type="molecule type" value="Genomic_DNA"/>
</dbReference>
<proteinExistence type="predicted"/>